<dbReference type="CDD" id="cd02440">
    <property type="entry name" value="AdoMet_MTases"/>
    <property type="match status" value="1"/>
</dbReference>
<organism evidence="3 4">
    <name type="scientific">Plantactinospora soyae</name>
    <dbReference type="NCBI Taxonomy" id="1544732"/>
    <lineage>
        <taxon>Bacteria</taxon>
        <taxon>Bacillati</taxon>
        <taxon>Actinomycetota</taxon>
        <taxon>Actinomycetes</taxon>
        <taxon>Micromonosporales</taxon>
        <taxon>Micromonosporaceae</taxon>
        <taxon>Plantactinospora</taxon>
    </lineage>
</organism>
<dbReference type="Proteomes" id="UP000649753">
    <property type="component" value="Unassembled WGS sequence"/>
</dbReference>
<evidence type="ECO:0000313" key="3">
    <source>
        <dbReference type="EMBL" id="MBE1489830.1"/>
    </source>
</evidence>
<evidence type="ECO:0000256" key="1">
    <source>
        <dbReference type="SAM" id="MobiDB-lite"/>
    </source>
</evidence>
<dbReference type="AlphaFoldDB" id="A0A927MA82"/>
<dbReference type="InterPro" id="IPR029063">
    <property type="entry name" value="SAM-dependent_MTases_sf"/>
</dbReference>
<feature type="compositionally biased region" description="Gly residues" evidence="1">
    <location>
        <begin position="280"/>
        <end position="301"/>
    </location>
</feature>
<dbReference type="PANTHER" id="PTHR43464:SF82">
    <property type="entry name" value="METHYLTRANSFERASE DOMAIN-CONTAINING PROTEIN"/>
    <property type="match status" value="1"/>
</dbReference>
<dbReference type="EMBL" id="JADBEB010000001">
    <property type="protein sequence ID" value="MBE1489830.1"/>
    <property type="molecule type" value="Genomic_DNA"/>
</dbReference>
<evidence type="ECO:0000313" key="4">
    <source>
        <dbReference type="Proteomes" id="UP000649753"/>
    </source>
</evidence>
<feature type="domain" description="Methyltransferase type 12" evidence="2">
    <location>
        <begin position="64"/>
        <end position="159"/>
    </location>
</feature>
<gene>
    <name evidence="3" type="ORF">H4W31_005468</name>
</gene>
<keyword evidence="4" id="KW-1185">Reference proteome</keyword>
<reference evidence="3" key="1">
    <citation type="submission" date="2020-10" db="EMBL/GenBank/DDBJ databases">
        <title>Sequencing the genomes of 1000 actinobacteria strains.</title>
        <authorList>
            <person name="Klenk H.-P."/>
        </authorList>
    </citation>
    <scope>NUCLEOTIDE SEQUENCE</scope>
    <source>
        <strain evidence="3">DSM 46832</strain>
    </source>
</reference>
<feature type="region of interest" description="Disordered" evidence="1">
    <location>
        <begin position="280"/>
        <end position="307"/>
    </location>
</feature>
<protein>
    <submittedName>
        <fullName evidence="3">2-polyprenyl-3-methyl-5-hydroxy-6-metoxy-1, 4-benzoquinol methylase</fullName>
    </submittedName>
</protein>
<comment type="caution">
    <text evidence="3">The sequence shown here is derived from an EMBL/GenBank/DDBJ whole genome shotgun (WGS) entry which is preliminary data.</text>
</comment>
<proteinExistence type="predicted"/>
<sequence>MDVEQQAIAANRANWDERVAPHLRAYGVDEFVAAPSAITDVVRDDLALMAPHLPAGSPAGLSLLHLQCHIGLDTLSWARLGATVTGVDFSAQSTAAARVLARRAGLTATFLDSEVTHAAEVCQERYDIVYTGIGALPWLPDLARWGQTIAALLRPGGLFYVRDSHPMLNTVAHDRTDGELVLREPYFATGAPLRYEHGTTYADDTVRLANATTFEWPHSLAEIVQSLLTAGLTLTSLAEHRSIPWQALPQLVHTSHGWALPDRDERLPLTFSLTATSGGSGGGPYGFGAGAGPRGGAGGGLVQPPAS</sequence>
<dbReference type="PANTHER" id="PTHR43464">
    <property type="entry name" value="METHYLTRANSFERASE"/>
    <property type="match status" value="1"/>
</dbReference>
<dbReference type="SUPFAM" id="SSF53335">
    <property type="entry name" value="S-adenosyl-L-methionine-dependent methyltransferases"/>
    <property type="match status" value="1"/>
</dbReference>
<evidence type="ECO:0000259" key="2">
    <source>
        <dbReference type="Pfam" id="PF08242"/>
    </source>
</evidence>
<dbReference type="GO" id="GO:0008168">
    <property type="term" value="F:methyltransferase activity"/>
    <property type="evidence" value="ECO:0007669"/>
    <property type="project" value="UniProtKB-KW"/>
</dbReference>
<dbReference type="GO" id="GO:0032259">
    <property type="term" value="P:methylation"/>
    <property type="evidence" value="ECO:0007669"/>
    <property type="project" value="UniProtKB-KW"/>
</dbReference>
<keyword evidence="3" id="KW-0808">Transferase</keyword>
<name>A0A927MA82_9ACTN</name>
<dbReference type="InterPro" id="IPR013217">
    <property type="entry name" value="Methyltransf_12"/>
</dbReference>
<dbReference type="Pfam" id="PF08242">
    <property type="entry name" value="Methyltransf_12"/>
    <property type="match status" value="1"/>
</dbReference>
<keyword evidence="3" id="KW-0489">Methyltransferase</keyword>
<dbReference type="RefSeq" id="WP_318783428.1">
    <property type="nucleotide sequence ID" value="NZ_JADBEB010000001.1"/>
</dbReference>
<dbReference type="Gene3D" id="3.40.50.150">
    <property type="entry name" value="Vaccinia Virus protein VP39"/>
    <property type="match status" value="1"/>
</dbReference>
<accession>A0A927MA82</accession>